<keyword evidence="3" id="KW-1185">Reference proteome</keyword>
<organism evidence="2 3">
    <name type="scientific">Candolleomyces aberdarensis</name>
    <dbReference type="NCBI Taxonomy" id="2316362"/>
    <lineage>
        <taxon>Eukaryota</taxon>
        <taxon>Fungi</taxon>
        <taxon>Dikarya</taxon>
        <taxon>Basidiomycota</taxon>
        <taxon>Agaricomycotina</taxon>
        <taxon>Agaricomycetes</taxon>
        <taxon>Agaricomycetidae</taxon>
        <taxon>Agaricales</taxon>
        <taxon>Agaricineae</taxon>
        <taxon>Psathyrellaceae</taxon>
        <taxon>Candolleomyces</taxon>
    </lineage>
</organism>
<reference evidence="2 3" key="1">
    <citation type="submission" date="2019-01" db="EMBL/GenBank/DDBJ databases">
        <title>Draft genome sequence of Psathyrella aberdarensis IHI B618.</title>
        <authorList>
            <person name="Buettner E."/>
            <person name="Kellner H."/>
        </authorList>
    </citation>
    <scope>NUCLEOTIDE SEQUENCE [LARGE SCALE GENOMIC DNA]</scope>
    <source>
        <strain evidence="2 3">IHI B618</strain>
    </source>
</reference>
<dbReference type="Proteomes" id="UP000290288">
    <property type="component" value="Unassembled WGS sequence"/>
</dbReference>
<dbReference type="OrthoDB" id="3543113at2759"/>
<proteinExistence type="predicted"/>
<sequence length="617" mass="69310">MSSIASHSIEPTVSDVTGPPLRPDCPVDETAEDFTLVQSVDDSGPDLGNQHNVGVREQVLRNQDILPLIFLHSKELGQLDCHGNQERASGQELAQPYSWKALLASLIVVNKSFFQTGTNFLWHTMDSFTPVLKLLPWFSGGYKGIGSYVYVGFTDWGRFRVYSSRIHHFKIESTPDIVIPHDKLLQLLFLHQRPDPFFENLHSITFSSAASQALHMLFLFVGPPLRNLEVNVATLEQQDKFLAILPDLQNKTTSLDTFHYGGPLCREFILHLSNIKTLQLLTLKITTGSRLGASDLEFLRNLPNLRKLELEFEPDLKIADEEAPVTWAEQRGKPETCGWQLELSGRGQNLLDASWAIAPTQLRGVALQATGFTTNSVVANLLSRFFAKNQSLEGFSMHFGETGSLSRLSPPVEAYKIRGATEALKNHNYIVALVMSDLPHSTGEHISSMLQASVPRWKRLKILHFRLHESALVPRDGTKCFPSLTFLFTIREECPNIEELNFQFDDDQITAPASLNWSRPPFPTVHPLRSLSIGTVNHNLEFDVAQKAAIAAYIAGLFPRLKSLVGSAYKTWNGIEVLVKAYQQVREWGPLDAHTPSKPLNLVYNISECYRYKVVRM</sequence>
<accession>A0A4Q2D314</accession>
<comment type="caution">
    <text evidence="2">The sequence shown here is derived from an EMBL/GenBank/DDBJ whole genome shotgun (WGS) entry which is preliminary data.</text>
</comment>
<protein>
    <submittedName>
        <fullName evidence="2">Uncharacterized protein</fullName>
    </submittedName>
</protein>
<dbReference type="STRING" id="2316362.A0A4Q2D314"/>
<feature type="region of interest" description="Disordered" evidence="1">
    <location>
        <begin position="1"/>
        <end position="28"/>
    </location>
</feature>
<dbReference type="EMBL" id="SDEE01001202">
    <property type="protein sequence ID" value="RXW12555.1"/>
    <property type="molecule type" value="Genomic_DNA"/>
</dbReference>
<dbReference type="SUPFAM" id="SSF52047">
    <property type="entry name" value="RNI-like"/>
    <property type="match status" value="1"/>
</dbReference>
<dbReference type="AlphaFoldDB" id="A0A4Q2D314"/>
<evidence type="ECO:0000313" key="3">
    <source>
        <dbReference type="Proteomes" id="UP000290288"/>
    </source>
</evidence>
<gene>
    <name evidence="2" type="ORF">EST38_g13299</name>
</gene>
<evidence type="ECO:0000256" key="1">
    <source>
        <dbReference type="SAM" id="MobiDB-lite"/>
    </source>
</evidence>
<feature type="compositionally biased region" description="Polar residues" evidence="1">
    <location>
        <begin position="1"/>
        <end position="15"/>
    </location>
</feature>
<name>A0A4Q2D314_9AGAR</name>
<evidence type="ECO:0000313" key="2">
    <source>
        <dbReference type="EMBL" id="RXW12555.1"/>
    </source>
</evidence>